<evidence type="ECO:0000256" key="1">
    <source>
        <dbReference type="ARBA" id="ARBA00012417"/>
    </source>
</evidence>
<evidence type="ECO:0000313" key="10">
    <source>
        <dbReference type="Proteomes" id="UP001165074"/>
    </source>
</evidence>
<protein>
    <recommendedName>
        <fullName evidence="1">DNA-directed DNA polymerase</fullName>
        <ecNumber evidence="1">2.7.7.7</ecNumber>
    </recommendedName>
</protein>
<evidence type="ECO:0000256" key="4">
    <source>
        <dbReference type="ARBA" id="ARBA00022705"/>
    </source>
</evidence>
<dbReference type="EC" id="2.7.7.7" evidence="1"/>
<reference evidence="9" key="1">
    <citation type="submission" date="2023-03" db="EMBL/GenBank/DDBJ databases">
        <title>Actinoallomurus iriomotensis NBRC 103684.</title>
        <authorList>
            <person name="Ichikawa N."/>
            <person name="Sato H."/>
            <person name="Tonouchi N."/>
        </authorList>
    </citation>
    <scope>NUCLEOTIDE SEQUENCE</scope>
    <source>
        <strain evidence="9">NBRC 103684</strain>
    </source>
</reference>
<evidence type="ECO:0000259" key="8">
    <source>
        <dbReference type="Pfam" id="PF21694"/>
    </source>
</evidence>
<comment type="similarity">
    <text evidence="6">Belongs to the DNA polymerase HolA subunit family.</text>
</comment>
<dbReference type="SUPFAM" id="SSF52540">
    <property type="entry name" value="P-loop containing nucleoside triphosphate hydrolases"/>
    <property type="match status" value="1"/>
</dbReference>
<keyword evidence="5" id="KW-0239">DNA-directed DNA polymerase</keyword>
<dbReference type="PANTHER" id="PTHR34388">
    <property type="entry name" value="DNA POLYMERASE III SUBUNIT DELTA"/>
    <property type="match status" value="1"/>
</dbReference>
<keyword evidence="9" id="KW-0238">DNA-binding</keyword>
<dbReference type="Gene3D" id="3.40.50.300">
    <property type="entry name" value="P-loop containing nucleotide triphosphate hydrolases"/>
    <property type="match status" value="1"/>
</dbReference>
<organism evidence="9 10">
    <name type="scientific">Actinoallomurus iriomotensis</name>
    <dbReference type="NCBI Taxonomy" id="478107"/>
    <lineage>
        <taxon>Bacteria</taxon>
        <taxon>Bacillati</taxon>
        <taxon>Actinomycetota</taxon>
        <taxon>Actinomycetes</taxon>
        <taxon>Streptosporangiales</taxon>
        <taxon>Thermomonosporaceae</taxon>
        <taxon>Actinoallomurus</taxon>
    </lineage>
</organism>
<dbReference type="InterPro" id="IPR027417">
    <property type="entry name" value="P-loop_NTPase"/>
</dbReference>
<keyword evidence="3" id="KW-0548">Nucleotidyltransferase</keyword>
<evidence type="ECO:0000256" key="6">
    <source>
        <dbReference type="ARBA" id="ARBA00034754"/>
    </source>
</evidence>
<name>A0A9W6SAF4_9ACTN</name>
<keyword evidence="10" id="KW-1185">Reference proteome</keyword>
<proteinExistence type="inferred from homology"/>
<dbReference type="GO" id="GO:0006261">
    <property type="term" value="P:DNA-templated DNA replication"/>
    <property type="evidence" value="ECO:0007669"/>
    <property type="project" value="TreeGrafter"/>
</dbReference>
<dbReference type="GO" id="GO:0003677">
    <property type="term" value="F:DNA binding"/>
    <property type="evidence" value="ECO:0007669"/>
    <property type="project" value="UniProtKB-KW"/>
</dbReference>
<dbReference type="SUPFAM" id="SSF48019">
    <property type="entry name" value="post-AAA+ oligomerization domain-like"/>
    <property type="match status" value="1"/>
</dbReference>
<dbReference type="PANTHER" id="PTHR34388:SF1">
    <property type="entry name" value="DNA POLYMERASE III SUBUNIT DELTA"/>
    <property type="match status" value="1"/>
</dbReference>
<dbReference type="Gene3D" id="1.20.272.10">
    <property type="match status" value="1"/>
</dbReference>
<dbReference type="InterPro" id="IPR008921">
    <property type="entry name" value="DNA_pol3_clamp-load_cplx_C"/>
</dbReference>
<sequence>MSSERLTLIVGDEELLVDRAVADVVTAARARESDVEVHELTPATLSRGSLAELTSPSLFGGGRVVVLRSAQDFGKDLIAEIGAYAANPADDIDFVVVHAGGVKGKALVDALTKAGARKVTCQKITRPGERVAFVRAEVRRAGGSIGEDAARNLLDAVGNDLRELASACSQLVADTGGKVGDAAVARYHRGRAEVSGFNVADRAMEGKLADALEQLRWALATGVAPVLITSALAQGVRSLAKVGGAPRGLRGAGLAKELGMPPWKVDRVRQQLRGWTPDGVAQALQVVAETDAQVKGAGADPAYALEKAINQIVVARGTR</sequence>
<keyword evidence="2" id="KW-0808">Transferase</keyword>
<dbReference type="RefSeq" id="WP_285580681.1">
    <property type="nucleotide sequence ID" value="NZ_BSTK01000015.1"/>
</dbReference>
<dbReference type="InterPro" id="IPR048466">
    <property type="entry name" value="DNA_pol3_delta-like_C"/>
</dbReference>
<dbReference type="Pfam" id="PF21694">
    <property type="entry name" value="DNA_pol3_delta_C"/>
    <property type="match status" value="1"/>
</dbReference>
<comment type="catalytic activity">
    <reaction evidence="7">
        <text>DNA(n) + a 2'-deoxyribonucleoside 5'-triphosphate = DNA(n+1) + diphosphate</text>
        <dbReference type="Rhea" id="RHEA:22508"/>
        <dbReference type="Rhea" id="RHEA-COMP:17339"/>
        <dbReference type="Rhea" id="RHEA-COMP:17340"/>
        <dbReference type="ChEBI" id="CHEBI:33019"/>
        <dbReference type="ChEBI" id="CHEBI:61560"/>
        <dbReference type="ChEBI" id="CHEBI:173112"/>
        <dbReference type="EC" id="2.7.7.7"/>
    </reaction>
</comment>
<keyword evidence="4" id="KW-0235">DNA replication</keyword>
<accession>A0A9W6SAF4</accession>
<gene>
    <name evidence="9" type="ORF">Airi02_079750</name>
</gene>
<dbReference type="AlphaFoldDB" id="A0A9W6SAF4"/>
<feature type="domain" description="DNA polymerase III delta subunit-like C-terminal" evidence="8">
    <location>
        <begin position="196"/>
        <end position="310"/>
    </location>
</feature>
<comment type="caution">
    <text evidence="9">The sequence shown here is derived from an EMBL/GenBank/DDBJ whole genome shotgun (WGS) entry which is preliminary data.</text>
</comment>
<dbReference type="GO" id="GO:0009360">
    <property type="term" value="C:DNA polymerase III complex"/>
    <property type="evidence" value="ECO:0007669"/>
    <property type="project" value="TreeGrafter"/>
</dbReference>
<dbReference type="EMBL" id="BSTK01000015">
    <property type="protein sequence ID" value="GLY90046.1"/>
    <property type="molecule type" value="Genomic_DNA"/>
</dbReference>
<evidence type="ECO:0000256" key="7">
    <source>
        <dbReference type="ARBA" id="ARBA00049244"/>
    </source>
</evidence>
<evidence type="ECO:0000256" key="5">
    <source>
        <dbReference type="ARBA" id="ARBA00022932"/>
    </source>
</evidence>
<dbReference type="InterPro" id="IPR005790">
    <property type="entry name" value="DNA_polIII_delta"/>
</dbReference>
<evidence type="ECO:0000313" key="9">
    <source>
        <dbReference type="EMBL" id="GLY90046.1"/>
    </source>
</evidence>
<dbReference type="GO" id="GO:0003887">
    <property type="term" value="F:DNA-directed DNA polymerase activity"/>
    <property type="evidence" value="ECO:0007669"/>
    <property type="project" value="UniProtKB-KW"/>
</dbReference>
<evidence type="ECO:0000256" key="3">
    <source>
        <dbReference type="ARBA" id="ARBA00022695"/>
    </source>
</evidence>
<dbReference type="NCBIfam" id="TIGR01128">
    <property type="entry name" value="holA"/>
    <property type="match status" value="1"/>
</dbReference>
<evidence type="ECO:0000256" key="2">
    <source>
        <dbReference type="ARBA" id="ARBA00022679"/>
    </source>
</evidence>
<dbReference type="Proteomes" id="UP001165074">
    <property type="component" value="Unassembled WGS sequence"/>
</dbReference>